<dbReference type="KEGG" id="rci:RRC97"/>
<reference evidence="2 3" key="1">
    <citation type="journal article" date="2006" name="Science">
        <title>Genome of rice cluster I archaea -- the key methane producers in the rice rhizosphere.</title>
        <authorList>
            <person name="Erkel C."/>
            <person name="Kube M."/>
            <person name="Reinhardt R."/>
            <person name="Liesack W."/>
        </authorList>
    </citation>
    <scope>NUCLEOTIDE SEQUENCE [LARGE SCALE GENOMIC DNA]</scope>
    <source>
        <strain evidence="3">DSM 22066 / NBRC 105507 / MRE50</strain>
    </source>
</reference>
<feature type="domain" description="NurA" evidence="1">
    <location>
        <begin position="82"/>
        <end position="341"/>
    </location>
</feature>
<dbReference type="STRING" id="351160.RRC97"/>
<dbReference type="Proteomes" id="UP000000663">
    <property type="component" value="Chromosome"/>
</dbReference>
<evidence type="ECO:0000313" key="3">
    <source>
        <dbReference type="Proteomes" id="UP000000663"/>
    </source>
</evidence>
<evidence type="ECO:0000313" key="2">
    <source>
        <dbReference type="EMBL" id="CAJ37869.1"/>
    </source>
</evidence>
<keyword evidence="3" id="KW-1185">Reference proteome</keyword>
<dbReference type="SMART" id="SM00933">
    <property type="entry name" value="NurA"/>
    <property type="match status" value="1"/>
</dbReference>
<organism evidence="2 3">
    <name type="scientific">Methanocella arvoryzae (strain DSM 22066 / NBRC 105507 / MRE50)</name>
    <dbReference type="NCBI Taxonomy" id="351160"/>
    <lineage>
        <taxon>Archaea</taxon>
        <taxon>Methanobacteriati</taxon>
        <taxon>Methanobacteriota</taxon>
        <taxon>Stenosarchaea group</taxon>
        <taxon>Methanomicrobia</taxon>
        <taxon>Methanocellales</taxon>
        <taxon>Methanocellaceae</taxon>
        <taxon>Methanocella</taxon>
    </lineage>
</organism>
<protein>
    <recommendedName>
        <fullName evidence="1">NurA domain-containing protein</fullName>
    </recommendedName>
</protein>
<dbReference type="AlphaFoldDB" id="Q0W174"/>
<dbReference type="InterPro" id="IPR018977">
    <property type="entry name" value="NurA_domain"/>
</dbReference>
<accession>Q0W174</accession>
<sequence>MQEISDSRDQFMEFDADVKSVCEEYRAKLPVIDSLDSSINTSLRKYSGCKVLEEGAFVRRFMQKFESRQQATDWALETLKGTTIGAVDGSQIFPSPALSMPVGLAQACTVTNGHTGKNSYSTTSMLKLMTPAELKEAGGYAYAQSPVSLKRFEMEYGQIVAFTEAHPGNVVFMDGSLVLSFITQMNSEDQTRYIDAVGRVMEASERNKSPVVAYTDMSMSQDLITMMRLFFKLTPTSNLTDAFVIKETLNWGDRTRAFLCDRDDRMGNGNPSVLDLYGKHRDSIAFFYLNASGALPSKVEVPVWCVKEGLLDRITDIIRAECIIRPGYPDIIHRAHEYATINNAESGLFESVIDSMARKHKLNLFKSAKELNKHQGV</sequence>
<gene>
    <name evidence="2" type="ORF">RRC97</name>
</gene>
<dbReference type="eggNOG" id="arCOG00367">
    <property type="taxonomic scope" value="Archaea"/>
</dbReference>
<dbReference type="Pfam" id="PF09376">
    <property type="entry name" value="NurA"/>
    <property type="match status" value="1"/>
</dbReference>
<proteinExistence type="predicted"/>
<evidence type="ECO:0000259" key="1">
    <source>
        <dbReference type="SMART" id="SM00933"/>
    </source>
</evidence>
<name>Q0W174_METAR</name>
<dbReference type="EMBL" id="AM114193">
    <property type="protein sequence ID" value="CAJ37869.1"/>
    <property type="molecule type" value="Genomic_DNA"/>
</dbReference>